<reference evidence="1" key="1">
    <citation type="submission" date="2023-07" db="EMBL/GenBank/DDBJ databases">
        <title>Chromosome-level Genome Assembly of Striped Snakehead (Channa striata).</title>
        <authorList>
            <person name="Liu H."/>
        </authorList>
    </citation>
    <scope>NUCLEOTIDE SEQUENCE</scope>
    <source>
        <strain evidence="1">Gz</strain>
        <tissue evidence="1">Muscle</tissue>
    </source>
</reference>
<evidence type="ECO:0000313" key="2">
    <source>
        <dbReference type="Proteomes" id="UP001187415"/>
    </source>
</evidence>
<gene>
    <name evidence="1" type="ORF">Q5P01_018061</name>
</gene>
<dbReference type="InterPro" id="IPR003360">
    <property type="entry name" value="US22-like"/>
</dbReference>
<proteinExistence type="predicted"/>
<keyword evidence="2" id="KW-1185">Reference proteome</keyword>
<evidence type="ECO:0000313" key="1">
    <source>
        <dbReference type="EMBL" id="KAK2830130.1"/>
    </source>
</evidence>
<name>A0AA88M428_CHASR</name>
<dbReference type="Proteomes" id="UP001187415">
    <property type="component" value="Unassembled WGS sequence"/>
</dbReference>
<dbReference type="AlphaFoldDB" id="A0AA88M428"/>
<comment type="caution">
    <text evidence="1">The sequence shown here is derived from an EMBL/GenBank/DDBJ whole genome shotgun (WGS) entry which is preliminary data.</text>
</comment>
<sequence length="210" mass="23904">MMDSTNPLHEENKAPLRQLWSTGPLLDMADFSCCNGRKGREYLTWVSNYVSNNINKSFTLKNPAGAQIRIAGLDDTIYKEDADEVNGWGKFYLPETVNMQVFGVVEGVSCPCDQLVLMTCEDRKVYAYDDDQLHLVASSLKDLHDNGLKYPGKKTYYKGQAFKHMTDEDWARVRSGPVGRRLDEEHRELVTATKYRFLQILSKHNTGVVS</sequence>
<dbReference type="EMBL" id="JAUPFM010000014">
    <property type="protein sequence ID" value="KAK2830130.1"/>
    <property type="molecule type" value="Genomic_DNA"/>
</dbReference>
<protein>
    <recommendedName>
        <fullName evidence="3">US22 family protein</fullName>
    </recommendedName>
</protein>
<dbReference type="Pfam" id="PF02393">
    <property type="entry name" value="US22"/>
    <property type="match status" value="1"/>
</dbReference>
<organism evidence="1 2">
    <name type="scientific">Channa striata</name>
    <name type="common">Snakehead murrel</name>
    <name type="synonym">Ophicephalus striatus</name>
    <dbReference type="NCBI Taxonomy" id="64152"/>
    <lineage>
        <taxon>Eukaryota</taxon>
        <taxon>Metazoa</taxon>
        <taxon>Chordata</taxon>
        <taxon>Craniata</taxon>
        <taxon>Vertebrata</taxon>
        <taxon>Euteleostomi</taxon>
        <taxon>Actinopterygii</taxon>
        <taxon>Neopterygii</taxon>
        <taxon>Teleostei</taxon>
        <taxon>Neoteleostei</taxon>
        <taxon>Acanthomorphata</taxon>
        <taxon>Anabantaria</taxon>
        <taxon>Anabantiformes</taxon>
        <taxon>Channoidei</taxon>
        <taxon>Channidae</taxon>
        <taxon>Channa</taxon>
    </lineage>
</organism>
<accession>A0AA88M428</accession>
<evidence type="ECO:0008006" key="3">
    <source>
        <dbReference type="Google" id="ProtNLM"/>
    </source>
</evidence>